<gene>
    <name evidence="3" type="ORF">EWB00_002835</name>
</gene>
<name>A0A4Z2DAL7_SCHJA</name>
<evidence type="ECO:0000259" key="2">
    <source>
        <dbReference type="SMART" id="SM00860"/>
    </source>
</evidence>
<dbReference type="STRING" id="6182.A0A4Z2DAL7"/>
<dbReference type="InterPro" id="IPR037883">
    <property type="entry name" value="Knr4/Smi1-like_sf"/>
</dbReference>
<keyword evidence="4" id="KW-1185">Reference proteome</keyword>
<accession>A0A4Z2DAL7</accession>
<dbReference type="PANTHER" id="PTHR31854:SF2">
    <property type="entry name" value="TUBULIN POLYGLUTAMYLASE COMPLEX SUBUNIT 2"/>
    <property type="match status" value="1"/>
</dbReference>
<evidence type="ECO:0000256" key="1">
    <source>
        <dbReference type="SAM" id="MobiDB-lite"/>
    </source>
</evidence>
<dbReference type="AlphaFoldDB" id="A0A4Z2DAL7"/>
<dbReference type="InterPro" id="IPR039231">
    <property type="entry name" value="TPGS2"/>
</dbReference>
<dbReference type="Proteomes" id="UP000311919">
    <property type="component" value="Unassembled WGS sequence"/>
</dbReference>
<sequence length="288" mass="32972">MVLNIFQDLKDIIVNKPGVCSVYLDANEPVLEDKIKIWESFNGLSMPNDLKNFYLTTNGIELGWCNTCNEQMSLVGRIKINTLEDFKSIKLNCSDLSEEGGNNGDLDILIGNFLGSGFKKWPNAYELEKCVNGSTVIFVFDENQKGVFLLNIDLSIHKICYTFQQYIRLAVVHLGLQDWQLWYTDDAPIPSSQHLCSLYTPERLYLYIQEPYKQFPTNLEKTVPVSFDSKKLLNLESSSRLDRSCLSGKMDNPLGISNKQRSSTDSWNHRSDNTMITRKLSNNEKRNN</sequence>
<dbReference type="InterPro" id="IPR018958">
    <property type="entry name" value="Knr4/Smi1-like_dom"/>
</dbReference>
<proteinExistence type="predicted"/>
<comment type="caution">
    <text evidence="3">The sequence shown here is derived from an EMBL/GenBank/DDBJ whole genome shotgun (WGS) entry which is preliminary data.</text>
</comment>
<feature type="region of interest" description="Disordered" evidence="1">
    <location>
        <begin position="252"/>
        <end position="288"/>
    </location>
</feature>
<dbReference type="SMART" id="SM00860">
    <property type="entry name" value="SMI1_KNR4"/>
    <property type="match status" value="1"/>
</dbReference>
<dbReference type="EMBL" id="SKCS01000188">
    <property type="protein sequence ID" value="TNN13524.1"/>
    <property type="molecule type" value="Genomic_DNA"/>
</dbReference>
<feature type="domain" description="Knr4/Smi1-like" evidence="2">
    <location>
        <begin position="29"/>
        <end position="169"/>
    </location>
</feature>
<dbReference type="PANTHER" id="PTHR31854">
    <property type="entry name" value="TUBULIN POLYGLUTAMYLASE COMPLEX SUBUNIT 2"/>
    <property type="match status" value="1"/>
</dbReference>
<feature type="compositionally biased region" description="Polar residues" evidence="1">
    <location>
        <begin position="255"/>
        <end position="266"/>
    </location>
</feature>
<evidence type="ECO:0000313" key="3">
    <source>
        <dbReference type="EMBL" id="TNN13524.1"/>
    </source>
</evidence>
<organism evidence="3 4">
    <name type="scientific">Schistosoma japonicum</name>
    <name type="common">Blood fluke</name>
    <dbReference type="NCBI Taxonomy" id="6182"/>
    <lineage>
        <taxon>Eukaryota</taxon>
        <taxon>Metazoa</taxon>
        <taxon>Spiralia</taxon>
        <taxon>Lophotrochozoa</taxon>
        <taxon>Platyhelminthes</taxon>
        <taxon>Trematoda</taxon>
        <taxon>Digenea</taxon>
        <taxon>Strigeidida</taxon>
        <taxon>Schistosomatoidea</taxon>
        <taxon>Schistosomatidae</taxon>
        <taxon>Schistosoma</taxon>
    </lineage>
</organism>
<reference evidence="3 4" key="1">
    <citation type="submission" date="2019-03" db="EMBL/GenBank/DDBJ databases">
        <title>An improved genome assembly of the fluke Schistosoma japonicum.</title>
        <authorList>
            <person name="Hu W."/>
            <person name="Luo F."/>
            <person name="Yin M."/>
            <person name="Mo X."/>
            <person name="Sun C."/>
            <person name="Wu Q."/>
            <person name="Zhu B."/>
            <person name="Xiang M."/>
            <person name="Wang J."/>
            <person name="Wang Y."/>
            <person name="Zhang T."/>
            <person name="Xu B."/>
            <person name="Zheng H."/>
            <person name="Feng Z."/>
        </authorList>
    </citation>
    <scope>NUCLEOTIDE SEQUENCE [LARGE SCALE GENOMIC DNA]</scope>
    <source>
        <strain evidence="3">HuSjv2</strain>
        <tissue evidence="3">Worms</tissue>
    </source>
</reference>
<protein>
    <submittedName>
        <fullName evidence="3">Tubulin polyglutamylase complex subunit 2 isoform 4</fullName>
    </submittedName>
</protein>
<evidence type="ECO:0000313" key="4">
    <source>
        <dbReference type="Proteomes" id="UP000311919"/>
    </source>
</evidence>
<dbReference type="OrthoDB" id="10249691at2759"/>
<dbReference type="SUPFAM" id="SSF160631">
    <property type="entry name" value="SMI1/KNR4-like"/>
    <property type="match status" value="1"/>
</dbReference>